<sequence length="86" mass="9760">MPKTGEEKAFCTMDFTSINLLPLFRGTFELNFAKTQPPTILFADGKHNLSKLGVCVKEKAVGTLSCREKKWTRLEKRSNVVQENQL</sequence>
<evidence type="ECO:0000313" key="1">
    <source>
        <dbReference type="EMBL" id="KAJ4432730.1"/>
    </source>
</evidence>
<organism evidence="1 2">
    <name type="scientific">Periplaneta americana</name>
    <name type="common">American cockroach</name>
    <name type="synonym">Blatta americana</name>
    <dbReference type="NCBI Taxonomy" id="6978"/>
    <lineage>
        <taxon>Eukaryota</taxon>
        <taxon>Metazoa</taxon>
        <taxon>Ecdysozoa</taxon>
        <taxon>Arthropoda</taxon>
        <taxon>Hexapoda</taxon>
        <taxon>Insecta</taxon>
        <taxon>Pterygota</taxon>
        <taxon>Neoptera</taxon>
        <taxon>Polyneoptera</taxon>
        <taxon>Dictyoptera</taxon>
        <taxon>Blattodea</taxon>
        <taxon>Blattoidea</taxon>
        <taxon>Blattidae</taxon>
        <taxon>Blattinae</taxon>
        <taxon>Periplaneta</taxon>
    </lineage>
</organism>
<dbReference type="Proteomes" id="UP001148838">
    <property type="component" value="Unassembled WGS sequence"/>
</dbReference>
<dbReference type="EMBL" id="JAJSOF020000029">
    <property type="protein sequence ID" value="KAJ4432730.1"/>
    <property type="molecule type" value="Genomic_DNA"/>
</dbReference>
<keyword evidence="2" id="KW-1185">Reference proteome</keyword>
<comment type="caution">
    <text evidence="1">The sequence shown here is derived from an EMBL/GenBank/DDBJ whole genome shotgun (WGS) entry which is preliminary data.</text>
</comment>
<reference evidence="1 2" key="1">
    <citation type="journal article" date="2022" name="Allergy">
        <title>Genome assembly and annotation of Periplaneta americana reveal a comprehensive cockroach allergen profile.</title>
        <authorList>
            <person name="Wang L."/>
            <person name="Xiong Q."/>
            <person name="Saelim N."/>
            <person name="Wang L."/>
            <person name="Nong W."/>
            <person name="Wan A.T."/>
            <person name="Shi M."/>
            <person name="Liu X."/>
            <person name="Cao Q."/>
            <person name="Hui J.H.L."/>
            <person name="Sookrung N."/>
            <person name="Leung T.F."/>
            <person name="Tungtrongchitr A."/>
            <person name="Tsui S.K.W."/>
        </authorList>
    </citation>
    <scope>NUCLEOTIDE SEQUENCE [LARGE SCALE GENOMIC DNA]</scope>
    <source>
        <strain evidence="1">PWHHKU_190912</strain>
    </source>
</reference>
<proteinExistence type="predicted"/>
<evidence type="ECO:0000313" key="2">
    <source>
        <dbReference type="Proteomes" id="UP001148838"/>
    </source>
</evidence>
<gene>
    <name evidence="1" type="ORF">ANN_21367</name>
</gene>
<name>A0ABQ8SF69_PERAM</name>
<protein>
    <submittedName>
        <fullName evidence="1">Uncharacterized protein</fullName>
    </submittedName>
</protein>
<accession>A0ABQ8SF69</accession>